<dbReference type="GO" id="GO:0040029">
    <property type="term" value="P:epigenetic regulation of gene expression"/>
    <property type="evidence" value="ECO:0007669"/>
    <property type="project" value="InterPro"/>
</dbReference>
<keyword evidence="8 11" id="KW-0408">Iron</keyword>
<feature type="compositionally biased region" description="Low complexity" evidence="12">
    <location>
        <begin position="643"/>
        <end position="671"/>
    </location>
</feature>
<dbReference type="Proteomes" id="UP000265040">
    <property type="component" value="Chromosome 1"/>
</dbReference>
<dbReference type="GO" id="GO:0070579">
    <property type="term" value="F:DNA 5-methylcytosine dioxygenase activity"/>
    <property type="evidence" value="ECO:0007669"/>
    <property type="project" value="UniProtKB-UniRule"/>
</dbReference>
<dbReference type="STRING" id="64144.ENSATEP00000023203"/>
<dbReference type="GeneTree" id="ENSGT00940000160003"/>
<dbReference type="InParanoid" id="A0A3Q1IZR7"/>
<feature type="region of interest" description="Disordered" evidence="12">
    <location>
        <begin position="458"/>
        <end position="501"/>
    </location>
</feature>
<feature type="region of interest" description="Disordered" evidence="12">
    <location>
        <begin position="1354"/>
        <end position="1443"/>
    </location>
</feature>
<feature type="region of interest" description="Disordered" evidence="12">
    <location>
        <begin position="305"/>
        <end position="326"/>
    </location>
</feature>
<sequence length="1792" mass="198349">METEQARHETEEGLILAQFGTSHISHKLQNGSVSSEGDSLQVTGDTNWNHFKPSIGANSMKRHKDCNSPSSMQGLFDQGPYMMNGELVNGNLKHALAEQSLLVHQPKKLKVDSEIKINNMTSTLVDNYSELTKATDFLCNVPQTDLTLDKRTSNFPNGDIFCMPRNKQVSNGAVSSPSTIESTPGDLLEKTLSQYYPEQVSIAPQTSAAQIDAVRESLANKIPIEGAQPPSSTSGLPNSAQMPDSQQQPGASGNAEGGNNYNSVNYVVNGYSNDFGAAHQQQQHQNQQRPPSYSKQELSLCQLPGMIPHSNTANRSKQNQNSLQCYSDGTNHQGIYANANQEFNQNSFRECNAPLQATKADSYGPFSNSRIQKMEQSEEPGSGQHQHHSTDRGHQYGIQSPKFKQNAGNLHGADNAGSIAPSLQQAGHGELENGLENMSQQRDGLSGSTPQQRAWLEMNSHSQQQTASGPSSQAQEQDMWKGFPANPQSDQQTTKPHCQMLEPNPEQRFQTQGVFTCSSHGSNSFQQQQQNYLQAQTHHPPAQHNTAPEWQHSNSKAPQIQQHPPQKMPEQCNLPQNQQAESLYHTQMKSVHLSDDPDVQDILTPGFLVTQQQQQHCHLPRPLSHPPQFEEQQLKSPNYRPHSQPQPGQQQLQPSQPLRNNSAQSTNQQQSDHPTLSYTTEMQQLQQQYQNSGSSNLKQLQPQRPDNHCHQPNHMDFPQTSTQSQPHLPQGALNQQVSMQMFPKAEQQLKLSCDQFHRGPRLPQGPVGSHGDFQKHAALRVHLLQRQERQGPPHSPQSTSDPKHALRTVKIENGHRFEFPGSQQQEQQFHMRETGIGGIHIKQENQQSMCEQSKKQGSILASMEQSLRQYQLSPVFEKKSIVINSSNKVKVESSGPVTILSTNTDLSGVESSAAASATVVLKKPPDSTPKKDHLLQSFVDSPMKLLDTPIKNLLDTPMKTQYDIASCHCVEQICEKDEGPYYTHLGSAPSVAGIRELMEKRSGLTGRAIRIEKVIYTGKEGKSTQGCPIAKWVIRRSSEEEKLLVLVRERNGHKCETACIVVVILMWEGILPSLADRLYLELSETLTNHGTLTQRRCALNEERTCACQGLNPDACGASFSFGCSWSMYYNGCKFARSKIPRKFKLLGDDVKEEEKLEHNFQNLATLLAPLYKTLAPEAYGNQVEHEHRATDCRLGLKEGRPFSGVTACLDFCAHAHRDLHNMQGGSTVVCTLTSKDNREIGKIPEDEQLHVLPLYKPSNTDEFGSEDGQQEKIKSGAIQVLSVFRRQVRMLAEPAKSCRQKKLDAKKAAANKNAMLDTSNEKAEKALLAKSKAGTYENTAQSTPMAGPIPGAVGATLQLGHPRHPLGAHPQQLQQQQHQSILPPYPRNAANYPRFPNHPGSFPSTSPQPPTPASPYPSPLHVPNSLINGSGRPHPGYQSTGGMPLDNYHPFYASNPKHLDMYRQQRPALYSEQQYSVHPYYEANYPPRYSEPGLHVNGYNVSGMRPVHPIRPYAPYGPNGVQETQFIDSPSRAPSAHGGLNYPAAVSKSNQFGGYPNPYRSPQMLTPGQDSLHMQIKKEMGMPGPQLLSSQLGGGCLNPEIQSGLGLTNGSHMGAGIKQEPGTPKTPETPQKPEMWSDNEHNFLDPDIGGVAVAPSHGSVLIECAKRELHATTPLKNPDRHHPTRISLVFYQHKNLNEAKHGLAMWEAKMAEKAREKEEEAERNGGEGTPSKGSKKGVKREHPETLEAIGERSYKRFIQALMEGSLSCTTNTYVSTSPYAFTKVTGPYSRFV</sequence>
<feature type="region of interest" description="Disordered" evidence="12">
    <location>
        <begin position="1611"/>
        <end position="1636"/>
    </location>
</feature>
<dbReference type="GO" id="GO:0035516">
    <property type="term" value="F:broad specificity oxidative DNA demethylase activity"/>
    <property type="evidence" value="ECO:0007669"/>
    <property type="project" value="Ensembl"/>
</dbReference>
<evidence type="ECO:0000256" key="4">
    <source>
        <dbReference type="ARBA" id="ARBA00022723"/>
    </source>
</evidence>
<feature type="compositionally biased region" description="Polar residues" evidence="12">
    <location>
        <begin position="229"/>
        <end position="251"/>
    </location>
</feature>
<reference evidence="14" key="1">
    <citation type="submission" date="2021-04" db="EMBL/GenBank/DDBJ databases">
        <authorList>
            <consortium name="Wellcome Sanger Institute Data Sharing"/>
        </authorList>
    </citation>
    <scope>NUCLEOTIDE SEQUENCE [LARGE SCALE GENOMIC DNA]</scope>
</reference>
<keyword evidence="6 11" id="KW-0223">Dioxygenase</keyword>
<comment type="catalytic activity">
    <reaction evidence="11">
        <text>a 5-methyl-2'-deoxycytidine in DNA + 2-oxoglutarate + O2 = a 5-hydroxymethyl-2'-deoxycytidine in DNA + succinate + CO2</text>
        <dbReference type="Rhea" id="RHEA:52636"/>
        <dbReference type="Rhea" id="RHEA-COMP:11370"/>
        <dbReference type="Rhea" id="RHEA-COMP:13315"/>
        <dbReference type="ChEBI" id="CHEBI:15379"/>
        <dbReference type="ChEBI" id="CHEBI:16526"/>
        <dbReference type="ChEBI" id="CHEBI:16810"/>
        <dbReference type="ChEBI" id="CHEBI:30031"/>
        <dbReference type="ChEBI" id="CHEBI:85454"/>
        <dbReference type="ChEBI" id="CHEBI:136731"/>
        <dbReference type="EC" id="1.14.11.80"/>
    </reaction>
</comment>
<evidence type="ECO:0000256" key="7">
    <source>
        <dbReference type="ARBA" id="ARBA00023002"/>
    </source>
</evidence>
<accession>A0A3Q1IZR7</accession>
<dbReference type="RefSeq" id="XP_026215531.1">
    <property type="nucleotide sequence ID" value="XM_026359746.1"/>
</dbReference>
<name>A0A3Q1IZR7_ANATE</name>
<evidence type="ECO:0000259" key="13">
    <source>
        <dbReference type="SMART" id="SM01333"/>
    </source>
</evidence>
<proteinExistence type="inferred from homology"/>
<evidence type="ECO:0000313" key="15">
    <source>
        <dbReference type="Proteomes" id="UP000265040"/>
    </source>
</evidence>
<feature type="compositionally biased region" description="Pro residues" evidence="12">
    <location>
        <begin position="1406"/>
        <end position="1420"/>
    </location>
</feature>
<dbReference type="GO" id="GO:0002244">
    <property type="term" value="P:hematopoietic progenitor cell differentiation"/>
    <property type="evidence" value="ECO:0007669"/>
    <property type="project" value="Ensembl"/>
</dbReference>
<feature type="domain" description="Methylcytosine dioxygenase TET1-3 oxygenase" evidence="13">
    <location>
        <begin position="1124"/>
        <end position="1694"/>
    </location>
</feature>
<dbReference type="GO" id="GO:0071425">
    <property type="term" value="P:hematopoietic stem cell proliferation"/>
    <property type="evidence" value="ECO:0007669"/>
    <property type="project" value="Ensembl"/>
</dbReference>
<comment type="similarity">
    <text evidence="2 11">Belongs to the TET family.</text>
</comment>
<comment type="function">
    <text evidence="11">Dioxygenase that catalyzes the conversion of the modified genomic base 5-methylcytosine (5mC) into 5-hydroxymethylcytosine (5hmC) and plays a key role in epigenetic chromatin reprogramming during embryonic development.</text>
</comment>
<dbReference type="GO" id="GO:0098508">
    <property type="term" value="P:endothelial to hematopoietic transition"/>
    <property type="evidence" value="ECO:0007669"/>
    <property type="project" value="Ensembl"/>
</dbReference>
<feature type="region of interest" description="Disordered" evidence="12">
    <location>
        <begin position="224"/>
        <end position="266"/>
    </location>
</feature>
<dbReference type="EC" id="1.14.11.80" evidence="11"/>
<dbReference type="PANTHER" id="PTHR23358">
    <property type="entry name" value="METHYLCYTOSINE DIOXYGENASE TET"/>
    <property type="match status" value="1"/>
</dbReference>
<evidence type="ECO:0000313" key="14">
    <source>
        <dbReference type="Ensembl" id="ENSATEP00000023203.1"/>
    </source>
</evidence>
<evidence type="ECO:0000256" key="12">
    <source>
        <dbReference type="SAM" id="MobiDB-lite"/>
    </source>
</evidence>
<keyword evidence="4 11" id="KW-0479">Metal-binding</keyword>
<feature type="compositionally biased region" description="Polar residues" evidence="12">
    <location>
        <begin position="309"/>
        <end position="326"/>
    </location>
</feature>
<dbReference type="InterPro" id="IPR024779">
    <property type="entry name" value="2OGFeDO_JBP1/TET_oxygenase_dom"/>
</dbReference>
<dbReference type="InterPro" id="IPR046942">
    <property type="entry name" value="TET_oxygenase"/>
</dbReference>
<feature type="compositionally biased region" description="Polar residues" evidence="12">
    <location>
        <begin position="718"/>
        <end position="729"/>
    </location>
</feature>
<dbReference type="FunCoup" id="A0A3Q1IZR7">
    <property type="interactions" value="947"/>
</dbReference>
<dbReference type="PANTHER" id="PTHR23358:SF3">
    <property type="entry name" value="METHYLCYTOSINE DIOXYGENASE TET2"/>
    <property type="match status" value="1"/>
</dbReference>
<feature type="compositionally biased region" description="Polar residues" evidence="12">
    <location>
        <begin position="516"/>
        <end position="525"/>
    </location>
</feature>
<comment type="catalytic activity">
    <reaction evidence="9 11">
        <text>a 5-formyl-2'-deoxycytidine in DNA + 2-oxoglutarate + O2 = a 5-carboxyl-2'-deoxycytidine in DNA + succinate + CO2 + H(+)</text>
        <dbReference type="Rhea" id="RHEA:53832"/>
        <dbReference type="Rhea" id="RHEA-COMP:13656"/>
        <dbReference type="Rhea" id="RHEA-COMP:13657"/>
        <dbReference type="ChEBI" id="CHEBI:15378"/>
        <dbReference type="ChEBI" id="CHEBI:15379"/>
        <dbReference type="ChEBI" id="CHEBI:16526"/>
        <dbReference type="ChEBI" id="CHEBI:16810"/>
        <dbReference type="ChEBI" id="CHEBI:30031"/>
        <dbReference type="ChEBI" id="CHEBI:137731"/>
        <dbReference type="ChEBI" id="CHEBI:137732"/>
        <dbReference type="EC" id="1.14.11.80"/>
    </reaction>
</comment>
<reference evidence="14" key="3">
    <citation type="submission" date="2025-09" db="UniProtKB">
        <authorList>
            <consortium name="Ensembl"/>
        </authorList>
    </citation>
    <scope>IDENTIFICATION</scope>
</reference>
<dbReference type="GO" id="GO:0008270">
    <property type="term" value="F:zinc ion binding"/>
    <property type="evidence" value="ECO:0007669"/>
    <property type="project" value="UniProtKB-UniRule"/>
</dbReference>
<comment type="subcellular location">
    <subcellularLocation>
        <location evidence="1">Chromosome</location>
    </subcellularLocation>
</comment>
<feature type="compositionally biased region" description="Basic and acidic residues" evidence="12">
    <location>
        <begin position="1714"/>
        <end position="1725"/>
    </location>
</feature>
<keyword evidence="5 11" id="KW-0862">Zinc</keyword>
<feature type="compositionally biased region" description="Polar residues" evidence="12">
    <location>
        <begin position="672"/>
        <end position="682"/>
    </location>
</feature>
<comment type="catalytic activity">
    <reaction evidence="10 11">
        <text>a 5-hydroxymethyl-2'-deoxycytidine in DNA + 2-oxoglutarate + O2 = a 5-formyl-2'-deoxycytidine in DNA + succinate + CO2 + H2O</text>
        <dbReference type="Rhea" id="RHEA:53828"/>
        <dbReference type="Rhea" id="RHEA-COMP:13315"/>
        <dbReference type="Rhea" id="RHEA-COMP:13656"/>
        <dbReference type="ChEBI" id="CHEBI:15377"/>
        <dbReference type="ChEBI" id="CHEBI:15379"/>
        <dbReference type="ChEBI" id="CHEBI:16526"/>
        <dbReference type="ChEBI" id="CHEBI:16810"/>
        <dbReference type="ChEBI" id="CHEBI:30031"/>
        <dbReference type="ChEBI" id="CHEBI:136731"/>
        <dbReference type="ChEBI" id="CHEBI:137731"/>
        <dbReference type="EC" id="1.14.11.80"/>
    </reaction>
</comment>
<evidence type="ECO:0000256" key="6">
    <source>
        <dbReference type="ARBA" id="ARBA00022964"/>
    </source>
</evidence>
<evidence type="ECO:0000256" key="8">
    <source>
        <dbReference type="ARBA" id="ARBA00023004"/>
    </source>
</evidence>
<reference evidence="14" key="2">
    <citation type="submission" date="2025-08" db="UniProtKB">
        <authorList>
            <consortium name="Ensembl"/>
        </authorList>
    </citation>
    <scope>IDENTIFICATION</scope>
</reference>
<organism evidence="14 15">
    <name type="scientific">Anabas testudineus</name>
    <name type="common">Climbing perch</name>
    <name type="synonym">Anthias testudineus</name>
    <dbReference type="NCBI Taxonomy" id="64144"/>
    <lineage>
        <taxon>Eukaryota</taxon>
        <taxon>Metazoa</taxon>
        <taxon>Chordata</taxon>
        <taxon>Craniata</taxon>
        <taxon>Vertebrata</taxon>
        <taxon>Euteleostomi</taxon>
        <taxon>Actinopterygii</taxon>
        <taxon>Neopterygii</taxon>
        <taxon>Teleostei</taxon>
        <taxon>Neoteleostei</taxon>
        <taxon>Acanthomorphata</taxon>
        <taxon>Anabantaria</taxon>
        <taxon>Anabantiformes</taxon>
        <taxon>Anabantoidei</taxon>
        <taxon>Anabantidae</taxon>
        <taxon>Anabas</taxon>
    </lineage>
</organism>
<keyword evidence="3" id="KW-0158">Chromosome</keyword>
<comment type="cofactor">
    <cofactor evidence="11">
        <name>Zn(2+)</name>
        <dbReference type="ChEBI" id="CHEBI:29105"/>
    </cofactor>
    <text evidence="11">The zinc ions have a structural role.</text>
</comment>
<feature type="compositionally biased region" description="Polar residues" evidence="12">
    <location>
        <begin position="543"/>
        <end position="564"/>
    </location>
</feature>
<dbReference type="GO" id="GO:0045944">
    <property type="term" value="P:positive regulation of transcription by RNA polymerase II"/>
    <property type="evidence" value="ECO:0007669"/>
    <property type="project" value="TreeGrafter"/>
</dbReference>
<evidence type="ECO:0000256" key="9">
    <source>
        <dbReference type="ARBA" id="ARBA00047840"/>
    </source>
</evidence>
<keyword evidence="7 11" id="KW-0560">Oxidoreductase</keyword>
<protein>
    <recommendedName>
        <fullName evidence="11">Methylcytosine dioxygenase TET</fullName>
        <ecNumber evidence="11">1.14.11.80</ecNumber>
    </recommendedName>
</protein>
<dbReference type="OrthoDB" id="8854879at2759"/>
<gene>
    <name evidence="14" type="primary">TET2</name>
</gene>
<evidence type="ECO:0000256" key="5">
    <source>
        <dbReference type="ARBA" id="ARBA00022833"/>
    </source>
</evidence>
<dbReference type="Ensembl" id="ENSATET00000023577.3">
    <property type="protein sequence ID" value="ENSATEP00000023203.1"/>
    <property type="gene ID" value="ENSATEG00000016078.3"/>
</dbReference>
<evidence type="ECO:0000256" key="1">
    <source>
        <dbReference type="ARBA" id="ARBA00004286"/>
    </source>
</evidence>
<feature type="compositionally biased region" description="Low complexity" evidence="12">
    <location>
        <begin position="257"/>
        <end position="266"/>
    </location>
</feature>
<dbReference type="OMA" id="QQPNNHC"/>
<feature type="compositionally biased region" description="Polar residues" evidence="12">
    <location>
        <begin position="486"/>
        <end position="496"/>
    </location>
</feature>
<dbReference type="GeneID" id="113161914"/>
<evidence type="ECO:0000256" key="10">
    <source>
        <dbReference type="ARBA" id="ARBA00049431"/>
    </source>
</evidence>
<dbReference type="GO" id="GO:0016055">
    <property type="term" value="P:Wnt signaling pathway"/>
    <property type="evidence" value="ECO:0007669"/>
    <property type="project" value="Ensembl"/>
</dbReference>
<feature type="compositionally biased region" description="Low complexity" evidence="12">
    <location>
        <begin position="526"/>
        <end position="536"/>
    </location>
</feature>
<dbReference type="GO" id="GO:0005634">
    <property type="term" value="C:nucleus"/>
    <property type="evidence" value="ECO:0007669"/>
    <property type="project" value="UniProtKB-UniRule"/>
</dbReference>
<dbReference type="Pfam" id="PF12851">
    <property type="entry name" value="Tet_JBP"/>
    <property type="match status" value="1"/>
</dbReference>
<dbReference type="GO" id="GO:0141166">
    <property type="term" value="P:chromosomal 5-methylcytosine DNA demethylation pathway"/>
    <property type="evidence" value="ECO:0007669"/>
    <property type="project" value="UniProtKB-UniRule"/>
</dbReference>
<feature type="compositionally biased region" description="Polar residues" evidence="12">
    <location>
        <begin position="691"/>
        <end position="704"/>
    </location>
</feature>
<dbReference type="GO" id="GO:0060319">
    <property type="term" value="P:primitive erythrocyte differentiation"/>
    <property type="evidence" value="ECO:0007669"/>
    <property type="project" value="Ensembl"/>
</dbReference>
<evidence type="ECO:0000256" key="11">
    <source>
        <dbReference type="RuleBase" id="RU367064"/>
    </source>
</evidence>
<feature type="region of interest" description="Disordered" evidence="12">
    <location>
        <begin position="516"/>
        <end position="572"/>
    </location>
</feature>
<feature type="region of interest" description="Disordered" evidence="12">
    <location>
        <begin position="1714"/>
        <end position="1746"/>
    </location>
</feature>
<dbReference type="SMART" id="SM01333">
    <property type="entry name" value="Tet_JBP"/>
    <property type="match status" value="1"/>
</dbReference>
<dbReference type="GO" id="GO:0005694">
    <property type="term" value="C:chromosome"/>
    <property type="evidence" value="ECO:0007669"/>
    <property type="project" value="UniProtKB-SubCell"/>
</dbReference>
<feature type="compositionally biased region" description="Polar residues" evidence="12">
    <location>
        <begin position="459"/>
        <end position="476"/>
    </location>
</feature>
<dbReference type="InterPro" id="IPR040175">
    <property type="entry name" value="TET1/2/3"/>
</dbReference>
<evidence type="ECO:0000256" key="3">
    <source>
        <dbReference type="ARBA" id="ARBA00022454"/>
    </source>
</evidence>
<feature type="region of interest" description="Disordered" evidence="12">
    <location>
        <begin position="373"/>
        <end position="421"/>
    </location>
</feature>
<dbReference type="GO" id="GO:0007219">
    <property type="term" value="P:Notch signaling pathway"/>
    <property type="evidence" value="ECO:0007669"/>
    <property type="project" value="Ensembl"/>
</dbReference>
<feature type="compositionally biased region" description="Low complexity" evidence="12">
    <location>
        <begin position="1618"/>
        <end position="1634"/>
    </location>
</feature>
<evidence type="ECO:0000256" key="2">
    <source>
        <dbReference type="ARBA" id="ARBA00007502"/>
    </source>
</evidence>
<keyword evidence="15" id="KW-1185">Reference proteome</keyword>
<feature type="region of interest" description="Disordered" evidence="12">
    <location>
        <begin position="613"/>
        <end position="729"/>
    </location>
</feature>
<comment type="cofactor">
    <cofactor evidence="11">
        <name>Fe(2+)</name>
        <dbReference type="ChEBI" id="CHEBI:29033"/>
    </cofactor>
    <text evidence="11">Binds 1 Fe(2+) ion per subunit.</text>
</comment>